<keyword evidence="2" id="KW-0808">Transferase</keyword>
<dbReference type="InterPro" id="IPR001296">
    <property type="entry name" value="Glyco_trans_1"/>
</dbReference>
<dbReference type="Pfam" id="PF13439">
    <property type="entry name" value="Glyco_transf_4"/>
    <property type="match status" value="1"/>
</dbReference>
<dbReference type="InterPro" id="IPR028098">
    <property type="entry name" value="Glyco_trans_4-like_N"/>
</dbReference>
<dbReference type="RefSeq" id="WP_254091553.1">
    <property type="nucleotide sequence ID" value="NZ_JAHESC010000025.1"/>
</dbReference>
<feature type="domain" description="Glycosyl transferase family 1" evidence="3">
    <location>
        <begin position="184"/>
        <end position="342"/>
    </location>
</feature>
<name>A0AAP2GJC1_9BACT</name>
<keyword evidence="1" id="KW-0328">Glycosyltransferase</keyword>
<evidence type="ECO:0000256" key="2">
    <source>
        <dbReference type="ARBA" id="ARBA00022679"/>
    </source>
</evidence>
<accession>A0AAP2GJC1</accession>
<dbReference type="PANTHER" id="PTHR12526">
    <property type="entry name" value="GLYCOSYLTRANSFERASE"/>
    <property type="match status" value="1"/>
</dbReference>
<gene>
    <name evidence="5" type="ORF">KK078_17270</name>
</gene>
<dbReference type="CDD" id="cd03801">
    <property type="entry name" value="GT4_PimA-like"/>
    <property type="match status" value="1"/>
</dbReference>
<comment type="caution">
    <text evidence="5">The sequence shown here is derived from an EMBL/GenBank/DDBJ whole genome shotgun (WGS) entry which is preliminary data.</text>
</comment>
<reference evidence="5 6" key="1">
    <citation type="submission" date="2021-05" db="EMBL/GenBank/DDBJ databases">
        <title>A Polyphasic approach of four new species of the genus Ohtaekwangia: Ohtaekwangia histidinii sp. nov., Ohtaekwangia cretensis sp. nov., Ohtaekwangia indiensis sp. nov., Ohtaekwangia reichenbachii sp. nov. from diverse environment.</title>
        <authorList>
            <person name="Octaviana S."/>
        </authorList>
    </citation>
    <scope>NUCLEOTIDE SEQUENCE [LARGE SCALE GENOMIC DNA]</scope>
    <source>
        <strain evidence="5 6">PWU37</strain>
    </source>
</reference>
<dbReference type="Gene3D" id="3.40.50.2000">
    <property type="entry name" value="Glycogen Phosphorylase B"/>
    <property type="match status" value="2"/>
</dbReference>
<dbReference type="EMBL" id="JAHESC010000025">
    <property type="protein sequence ID" value="MBT1688325.1"/>
    <property type="molecule type" value="Genomic_DNA"/>
</dbReference>
<evidence type="ECO:0000259" key="3">
    <source>
        <dbReference type="Pfam" id="PF00534"/>
    </source>
</evidence>
<evidence type="ECO:0000313" key="6">
    <source>
        <dbReference type="Proteomes" id="UP001319180"/>
    </source>
</evidence>
<dbReference type="Pfam" id="PF00534">
    <property type="entry name" value="Glycos_transf_1"/>
    <property type="match status" value="1"/>
</dbReference>
<evidence type="ECO:0000259" key="4">
    <source>
        <dbReference type="Pfam" id="PF13439"/>
    </source>
</evidence>
<protein>
    <submittedName>
        <fullName evidence="5">Glycosyltransferase family 4 protein</fullName>
    </submittedName>
</protein>
<proteinExistence type="predicted"/>
<feature type="domain" description="Glycosyltransferase subfamily 4-like N-terminal" evidence="4">
    <location>
        <begin position="14"/>
        <end position="168"/>
    </location>
</feature>
<dbReference type="GO" id="GO:0016757">
    <property type="term" value="F:glycosyltransferase activity"/>
    <property type="evidence" value="ECO:0007669"/>
    <property type="project" value="UniProtKB-KW"/>
</dbReference>
<evidence type="ECO:0000256" key="1">
    <source>
        <dbReference type="ARBA" id="ARBA00022676"/>
    </source>
</evidence>
<dbReference type="AlphaFoldDB" id="A0AAP2GJC1"/>
<sequence>MRILLLIQKAQLRGAEMFASQLGNHLQRAGHTVFVVSLVPGTATLPFEGEVYCLNGSLTKRFVDVAGWRKLAAYIKEVKPDVVQANASDTLKFAVLSKLLTGWKAPLVYRNANKASDFINSYPKLVFNRFLARRATHIISVSEICRQDFMKLYGIPERKTTMIPIGIERVDIPSAPPANLMHIFNGEARVLVNIASLVPEKNHEGLLRIAQVLRKQGENVRVVVLGDGKLRPRLEECIRQMDLAGHVLLLGYRSDVPAILAHADAFVMPSLIEGLPGTILEAFYNRVPVIAYNVGGIGEVVQTGHTGWLIGKNDEAGFIAAVKQALRDARHTAAIREEAYQRVTRDFMNEHIAERFVQVYTAVCQRIS</sequence>
<dbReference type="PANTHER" id="PTHR12526:SF510">
    <property type="entry name" value="D-INOSITOL 3-PHOSPHATE GLYCOSYLTRANSFERASE"/>
    <property type="match status" value="1"/>
</dbReference>
<evidence type="ECO:0000313" key="5">
    <source>
        <dbReference type="EMBL" id="MBT1688325.1"/>
    </source>
</evidence>
<keyword evidence="6" id="KW-1185">Reference proteome</keyword>
<dbReference type="SUPFAM" id="SSF53756">
    <property type="entry name" value="UDP-Glycosyltransferase/glycogen phosphorylase"/>
    <property type="match status" value="1"/>
</dbReference>
<organism evidence="5 6">
    <name type="scientific">Dawidia soli</name>
    <dbReference type="NCBI Taxonomy" id="2782352"/>
    <lineage>
        <taxon>Bacteria</taxon>
        <taxon>Pseudomonadati</taxon>
        <taxon>Bacteroidota</taxon>
        <taxon>Cytophagia</taxon>
        <taxon>Cytophagales</taxon>
        <taxon>Chryseotaleaceae</taxon>
        <taxon>Dawidia</taxon>
    </lineage>
</organism>
<dbReference type="Proteomes" id="UP001319180">
    <property type="component" value="Unassembled WGS sequence"/>
</dbReference>